<keyword evidence="3" id="KW-1185">Reference proteome</keyword>
<name>A0A432VTT6_9GAMM</name>
<feature type="transmembrane region" description="Helical" evidence="1">
    <location>
        <begin position="43"/>
        <end position="63"/>
    </location>
</feature>
<dbReference type="PIRSF" id="PIRSF028137">
    <property type="entry name" value="UCP028137"/>
    <property type="match status" value="1"/>
</dbReference>
<feature type="transmembrane region" description="Helical" evidence="1">
    <location>
        <begin position="156"/>
        <end position="178"/>
    </location>
</feature>
<feature type="transmembrane region" description="Helical" evidence="1">
    <location>
        <begin position="100"/>
        <end position="120"/>
    </location>
</feature>
<dbReference type="InterPro" id="IPR016870">
    <property type="entry name" value="UCP028137"/>
</dbReference>
<dbReference type="NCBIfam" id="NF041646">
    <property type="entry name" value="VC0807_fam"/>
    <property type="match status" value="1"/>
</dbReference>
<feature type="transmembrane region" description="Helical" evidence="1">
    <location>
        <begin position="70"/>
        <end position="88"/>
    </location>
</feature>
<dbReference type="RefSeq" id="WP_126792775.1">
    <property type="nucleotide sequence ID" value="NZ_PIPI01000004.1"/>
</dbReference>
<proteinExistence type="predicted"/>
<dbReference type="AlphaFoldDB" id="A0A432VTT6"/>
<keyword evidence="1" id="KW-0812">Transmembrane</keyword>
<evidence type="ECO:0000313" key="2">
    <source>
        <dbReference type="EMBL" id="RUO19895.1"/>
    </source>
</evidence>
<dbReference type="EMBL" id="PIPI01000004">
    <property type="protein sequence ID" value="RUO19895.1"/>
    <property type="molecule type" value="Genomic_DNA"/>
</dbReference>
<gene>
    <name evidence="2" type="ORF">CWE06_07640</name>
</gene>
<accession>A0A432VTT6</accession>
<reference evidence="2 3" key="1">
    <citation type="journal article" date="2011" name="Front. Microbiol.">
        <title>Genomic signatures of strain selection and enhancement in Bacillus atrophaeus var. globigii, a historical biowarfare simulant.</title>
        <authorList>
            <person name="Gibbons H.S."/>
            <person name="Broomall S.M."/>
            <person name="McNew L.A."/>
            <person name="Daligault H."/>
            <person name="Chapman C."/>
            <person name="Bruce D."/>
            <person name="Karavis M."/>
            <person name="Krepps M."/>
            <person name="McGregor P.A."/>
            <person name="Hong C."/>
            <person name="Park K.H."/>
            <person name="Akmal A."/>
            <person name="Feldman A."/>
            <person name="Lin J.S."/>
            <person name="Chang W.E."/>
            <person name="Higgs B.W."/>
            <person name="Demirev P."/>
            <person name="Lindquist J."/>
            <person name="Liem A."/>
            <person name="Fochler E."/>
            <person name="Read T.D."/>
            <person name="Tapia R."/>
            <person name="Johnson S."/>
            <person name="Bishop-Lilly K.A."/>
            <person name="Detter C."/>
            <person name="Han C."/>
            <person name="Sozhamannan S."/>
            <person name="Rosenzweig C.N."/>
            <person name="Skowronski E.W."/>
        </authorList>
    </citation>
    <scope>NUCLEOTIDE SEQUENCE [LARGE SCALE GENOMIC DNA]</scope>
    <source>
        <strain evidence="2 3">AK5</strain>
    </source>
</reference>
<dbReference type="OrthoDB" id="188353at2"/>
<feature type="transmembrane region" description="Helical" evidence="1">
    <location>
        <begin position="198"/>
        <end position="219"/>
    </location>
</feature>
<feature type="transmembrane region" description="Helical" evidence="1">
    <location>
        <begin position="21"/>
        <end position="37"/>
    </location>
</feature>
<keyword evidence="1" id="KW-0472">Membrane</keyword>
<evidence type="ECO:0000256" key="1">
    <source>
        <dbReference type="SAM" id="Phobius"/>
    </source>
</evidence>
<sequence>MTDQRKSLQTAEQEPSMLVNMVFNIVLPVLILMQLSSPERLGATQALILALAFPLSFGSWELWRRRKVNGFSVLGLISVLLTGGIGLLELDPKYIAIKEAAVPGVIGIAVWGSRYTRFPIVEKMLLNRKMVDVDKLNAALQARGNRAAFQRVINNAGNGVAAAFFLSATLNYVLARMIVVSPAGSEAFNHEIGRMTALSFPVIVLPTMLVLFGAIFYLFARINKLAGESVEAFLIEQKK</sequence>
<keyword evidence="1" id="KW-1133">Transmembrane helix</keyword>
<organism evidence="2 3">
    <name type="scientific">Aliidiomarina haloalkalitolerans</name>
    <dbReference type="NCBI Taxonomy" id="859059"/>
    <lineage>
        <taxon>Bacteria</taxon>
        <taxon>Pseudomonadati</taxon>
        <taxon>Pseudomonadota</taxon>
        <taxon>Gammaproteobacteria</taxon>
        <taxon>Alteromonadales</taxon>
        <taxon>Idiomarinaceae</taxon>
        <taxon>Aliidiomarina</taxon>
    </lineage>
</organism>
<comment type="caution">
    <text evidence="2">The sequence shown here is derived from an EMBL/GenBank/DDBJ whole genome shotgun (WGS) entry which is preliminary data.</text>
</comment>
<dbReference type="Proteomes" id="UP000288212">
    <property type="component" value="Unassembled WGS sequence"/>
</dbReference>
<protein>
    <submittedName>
        <fullName evidence="2">MFS transporter</fullName>
    </submittedName>
</protein>
<evidence type="ECO:0000313" key="3">
    <source>
        <dbReference type="Proteomes" id="UP000288212"/>
    </source>
</evidence>